<dbReference type="Proteomes" id="UP000265618">
    <property type="component" value="Unassembled WGS sequence"/>
</dbReference>
<evidence type="ECO:0000313" key="6">
    <source>
        <dbReference type="Proteomes" id="UP000265618"/>
    </source>
</evidence>
<dbReference type="AlphaFoldDB" id="A0A9K3GQZ1"/>
<feature type="non-terminal residue" evidence="5">
    <location>
        <position position="100"/>
    </location>
</feature>
<feature type="domain" description="Zinc finger PHD-type" evidence="4">
    <location>
        <begin position="4"/>
        <end position="43"/>
    </location>
</feature>
<dbReference type="InterPro" id="IPR019787">
    <property type="entry name" value="Znf_PHD-finger"/>
</dbReference>
<dbReference type="InterPro" id="IPR013083">
    <property type="entry name" value="Znf_RING/FYVE/PHD"/>
</dbReference>
<accession>A0A9K3GQZ1</accession>
<evidence type="ECO:0000313" key="5">
    <source>
        <dbReference type="EMBL" id="GIQ91286.1"/>
    </source>
</evidence>
<protein>
    <recommendedName>
        <fullName evidence="4">Zinc finger PHD-type domain-containing protein</fullName>
    </recommendedName>
</protein>
<evidence type="ECO:0000256" key="2">
    <source>
        <dbReference type="ARBA" id="ARBA00022771"/>
    </source>
</evidence>
<keyword evidence="6" id="KW-1185">Reference proteome</keyword>
<name>A0A9K3GQZ1_9EUKA</name>
<sequence length="100" mass="10966">PHSGEDNPIVFCEGCNAGVHQMCIGIDDSLLESDQPYFCPVCTMVNQEHARRTPASDNGIELDNEAYASAEWPECQICGHKDEGGDSARHVMVQLDTGDW</sequence>
<keyword evidence="3" id="KW-0862">Zinc</keyword>
<dbReference type="GO" id="GO:0008270">
    <property type="term" value="F:zinc ion binding"/>
    <property type="evidence" value="ECO:0007669"/>
    <property type="project" value="UniProtKB-KW"/>
</dbReference>
<evidence type="ECO:0000256" key="3">
    <source>
        <dbReference type="ARBA" id="ARBA00022833"/>
    </source>
</evidence>
<gene>
    <name evidence="5" type="ORF">KIPB_014467</name>
</gene>
<dbReference type="SMART" id="SM00249">
    <property type="entry name" value="PHD"/>
    <property type="match status" value="1"/>
</dbReference>
<organism evidence="5 6">
    <name type="scientific">Kipferlia bialata</name>
    <dbReference type="NCBI Taxonomy" id="797122"/>
    <lineage>
        <taxon>Eukaryota</taxon>
        <taxon>Metamonada</taxon>
        <taxon>Carpediemonas-like organisms</taxon>
        <taxon>Kipferlia</taxon>
    </lineage>
</organism>
<dbReference type="InterPro" id="IPR011011">
    <property type="entry name" value="Znf_FYVE_PHD"/>
</dbReference>
<proteinExistence type="predicted"/>
<keyword evidence="1" id="KW-0479">Metal-binding</keyword>
<comment type="caution">
    <text evidence="5">The sequence shown here is derived from an EMBL/GenBank/DDBJ whole genome shotgun (WGS) entry which is preliminary data.</text>
</comment>
<dbReference type="Pfam" id="PF00628">
    <property type="entry name" value="PHD"/>
    <property type="match status" value="1"/>
</dbReference>
<dbReference type="InterPro" id="IPR001965">
    <property type="entry name" value="Znf_PHD"/>
</dbReference>
<dbReference type="EMBL" id="BDIP01007451">
    <property type="protein sequence ID" value="GIQ91286.1"/>
    <property type="molecule type" value="Genomic_DNA"/>
</dbReference>
<evidence type="ECO:0000259" key="4">
    <source>
        <dbReference type="SMART" id="SM00249"/>
    </source>
</evidence>
<keyword evidence="2" id="KW-0863">Zinc-finger</keyword>
<evidence type="ECO:0000256" key="1">
    <source>
        <dbReference type="ARBA" id="ARBA00022723"/>
    </source>
</evidence>
<dbReference type="OrthoDB" id="20839at2759"/>
<dbReference type="SUPFAM" id="SSF57903">
    <property type="entry name" value="FYVE/PHD zinc finger"/>
    <property type="match status" value="1"/>
</dbReference>
<reference evidence="5 6" key="1">
    <citation type="journal article" date="2018" name="PLoS ONE">
        <title>The draft genome of Kipferlia bialata reveals reductive genome evolution in fornicate parasites.</title>
        <authorList>
            <person name="Tanifuji G."/>
            <person name="Takabayashi S."/>
            <person name="Kume K."/>
            <person name="Takagi M."/>
            <person name="Nakayama T."/>
            <person name="Kamikawa R."/>
            <person name="Inagaki Y."/>
            <person name="Hashimoto T."/>
        </authorList>
    </citation>
    <scope>NUCLEOTIDE SEQUENCE [LARGE SCALE GENOMIC DNA]</scope>
    <source>
        <strain evidence="5">NY0173</strain>
    </source>
</reference>
<dbReference type="Gene3D" id="3.30.40.10">
    <property type="entry name" value="Zinc/RING finger domain, C3HC4 (zinc finger)"/>
    <property type="match status" value="1"/>
</dbReference>
<feature type="non-terminal residue" evidence="5">
    <location>
        <position position="1"/>
    </location>
</feature>